<organism evidence="6 7">
    <name type="scientific">Kocuria coralli</name>
    <dbReference type="NCBI Taxonomy" id="1461025"/>
    <lineage>
        <taxon>Bacteria</taxon>
        <taxon>Bacillati</taxon>
        <taxon>Actinomycetota</taxon>
        <taxon>Actinomycetes</taxon>
        <taxon>Micrococcales</taxon>
        <taxon>Micrococcaceae</taxon>
        <taxon>Kocuria</taxon>
    </lineage>
</organism>
<dbReference type="SUPFAM" id="SSF51905">
    <property type="entry name" value="FAD/NAD(P)-binding domain"/>
    <property type="match status" value="1"/>
</dbReference>
<dbReference type="EMBL" id="SZWF01000025">
    <property type="protein sequence ID" value="KAA9393146.1"/>
    <property type="molecule type" value="Genomic_DNA"/>
</dbReference>
<evidence type="ECO:0000313" key="6">
    <source>
        <dbReference type="EMBL" id="KAA9393146.1"/>
    </source>
</evidence>
<dbReference type="GO" id="GO:0005737">
    <property type="term" value="C:cytoplasm"/>
    <property type="evidence" value="ECO:0007669"/>
    <property type="project" value="TreeGrafter"/>
</dbReference>
<dbReference type="Pfam" id="PF01266">
    <property type="entry name" value="DAO"/>
    <property type="match status" value="1"/>
</dbReference>
<evidence type="ECO:0000259" key="5">
    <source>
        <dbReference type="Pfam" id="PF01266"/>
    </source>
</evidence>
<keyword evidence="3" id="KW-0285">Flavoprotein</keyword>
<name>A0A5J5KWA0_9MICC</name>
<evidence type="ECO:0000256" key="4">
    <source>
        <dbReference type="ARBA" id="ARBA00023002"/>
    </source>
</evidence>
<dbReference type="RefSeq" id="WP_158034863.1">
    <property type="nucleotide sequence ID" value="NZ_ML708629.1"/>
</dbReference>
<reference evidence="6 7" key="1">
    <citation type="submission" date="2019-05" db="EMBL/GenBank/DDBJ databases">
        <title>Kocuria coralli sp. nov., a novel actinobacterium isolated from coral reef seawater.</title>
        <authorList>
            <person name="Li J."/>
        </authorList>
    </citation>
    <scope>NUCLEOTIDE SEQUENCE [LARGE SCALE GENOMIC DNA]</scope>
    <source>
        <strain evidence="6 7">SCSIO 13007</strain>
    </source>
</reference>
<protein>
    <submittedName>
        <fullName evidence="6">TIGR03364 family FAD-dependent oxidoreductase</fullName>
    </submittedName>
</protein>
<dbReference type="Gene3D" id="3.50.50.60">
    <property type="entry name" value="FAD/NAD(P)-binding domain"/>
    <property type="match status" value="1"/>
</dbReference>
<evidence type="ECO:0000256" key="3">
    <source>
        <dbReference type="ARBA" id="ARBA00022630"/>
    </source>
</evidence>
<dbReference type="Proteomes" id="UP000325957">
    <property type="component" value="Unassembled WGS sequence"/>
</dbReference>
<dbReference type="PANTHER" id="PTHR13847:SF286">
    <property type="entry name" value="D-AMINO ACID DEHYDROGENASE"/>
    <property type="match status" value="1"/>
</dbReference>
<sequence>MKIPENVDVLVVGSGIVGLAHAYEAWRQGARVAVVDAAATVHGASVRNFGHACITPQAGAASSFAEVARTRWLELAGKAGFFARESGTTVVARRPEEIALLEQFAAGRDDVELLDRAGVGRIVDVAEDALGGAFLPRDLQVDPREAAPAIARWLESVGVAFLWRATVASVATGTAYTSRGEISAERIVVCVNHDVDRLFPDLAEQYEVTRCRLHMLKVSGGPARPRTPVLTGWSLLRYAGFAGCPASADVRDALSRALPAGIEYDLNQMYTSPPDGTVIVGDTHARAVDAAPFQPWEGFDLLLDETRRLFPRLTLDIVETWQGVYATSPRTEFLIAEPIRDVHVVTVTTGIGMTTGLGIAPSVLS</sequence>
<comment type="similarity">
    <text evidence="2">Belongs to the DadA oxidoreductase family.</text>
</comment>
<dbReference type="InterPro" id="IPR036188">
    <property type="entry name" value="FAD/NAD-bd_sf"/>
</dbReference>
<dbReference type="NCBIfam" id="TIGR03364">
    <property type="entry name" value="HpnW_proposed"/>
    <property type="match status" value="1"/>
</dbReference>
<gene>
    <name evidence="6" type="ORF">FCK90_13650</name>
</gene>
<dbReference type="InterPro" id="IPR006076">
    <property type="entry name" value="FAD-dep_OxRdtase"/>
</dbReference>
<comment type="caution">
    <text evidence="6">The sequence shown here is derived from an EMBL/GenBank/DDBJ whole genome shotgun (WGS) entry which is preliminary data.</text>
</comment>
<dbReference type="GO" id="GO:0016491">
    <property type="term" value="F:oxidoreductase activity"/>
    <property type="evidence" value="ECO:0007669"/>
    <property type="project" value="UniProtKB-KW"/>
</dbReference>
<keyword evidence="4" id="KW-0560">Oxidoreductase</keyword>
<evidence type="ECO:0000256" key="2">
    <source>
        <dbReference type="ARBA" id="ARBA00009410"/>
    </source>
</evidence>
<accession>A0A5J5KWA0</accession>
<dbReference type="OrthoDB" id="9799943at2"/>
<comment type="cofactor">
    <cofactor evidence="1">
        <name>FAD</name>
        <dbReference type="ChEBI" id="CHEBI:57692"/>
    </cofactor>
</comment>
<dbReference type="PANTHER" id="PTHR13847">
    <property type="entry name" value="SARCOSINE DEHYDROGENASE-RELATED"/>
    <property type="match status" value="1"/>
</dbReference>
<evidence type="ECO:0000313" key="7">
    <source>
        <dbReference type="Proteomes" id="UP000325957"/>
    </source>
</evidence>
<proteinExistence type="inferred from homology"/>
<dbReference type="Gene3D" id="3.30.9.10">
    <property type="entry name" value="D-Amino Acid Oxidase, subunit A, domain 2"/>
    <property type="match status" value="1"/>
</dbReference>
<dbReference type="AlphaFoldDB" id="A0A5J5KWA0"/>
<dbReference type="InterPro" id="IPR017741">
    <property type="entry name" value="FAD-dependent_OxRdtase_HpnW"/>
</dbReference>
<feature type="domain" description="FAD dependent oxidoreductase" evidence="5">
    <location>
        <begin position="8"/>
        <end position="360"/>
    </location>
</feature>
<keyword evidence="7" id="KW-1185">Reference proteome</keyword>
<evidence type="ECO:0000256" key="1">
    <source>
        <dbReference type="ARBA" id="ARBA00001974"/>
    </source>
</evidence>